<dbReference type="InterPro" id="IPR044993">
    <property type="entry name" value="BXL"/>
</dbReference>
<dbReference type="FunFam" id="3.20.20.300:FF:000004">
    <property type="entry name" value="probable beta-D-xylosidase 7"/>
    <property type="match status" value="1"/>
</dbReference>
<dbReference type="SMART" id="SM01217">
    <property type="entry name" value="Fn3_like"/>
    <property type="match status" value="1"/>
</dbReference>
<keyword evidence="4 8" id="KW-0732">Signal</keyword>
<dbReference type="GO" id="GO:0005576">
    <property type="term" value="C:extracellular region"/>
    <property type="evidence" value="ECO:0007669"/>
    <property type="project" value="UniProtKB-SubCell"/>
</dbReference>
<protein>
    <recommendedName>
        <fullName evidence="9">Fibronectin type III-like domain-containing protein</fullName>
    </recommendedName>
</protein>
<dbReference type="Gene3D" id="3.20.20.300">
    <property type="entry name" value="Glycoside hydrolase, family 3, N-terminal domain"/>
    <property type="match status" value="1"/>
</dbReference>
<organism evidence="10 11">
    <name type="scientific">Stephania japonica</name>
    <dbReference type="NCBI Taxonomy" id="461633"/>
    <lineage>
        <taxon>Eukaryota</taxon>
        <taxon>Viridiplantae</taxon>
        <taxon>Streptophyta</taxon>
        <taxon>Embryophyta</taxon>
        <taxon>Tracheophyta</taxon>
        <taxon>Spermatophyta</taxon>
        <taxon>Magnoliopsida</taxon>
        <taxon>Ranunculales</taxon>
        <taxon>Menispermaceae</taxon>
        <taxon>Menispermoideae</taxon>
        <taxon>Cissampelideae</taxon>
        <taxon>Stephania</taxon>
    </lineage>
</organism>
<evidence type="ECO:0000256" key="4">
    <source>
        <dbReference type="ARBA" id="ARBA00022729"/>
    </source>
</evidence>
<dbReference type="Proteomes" id="UP001417504">
    <property type="component" value="Unassembled WGS sequence"/>
</dbReference>
<dbReference type="InterPro" id="IPR013783">
    <property type="entry name" value="Ig-like_fold"/>
</dbReference>
<evidence type="ECO:0000256" key="7">
    <source>
        <dbReference type="ARBA" id="ARBA00023295"/>
    </source>
</evidence>
<feature type="signal peptide" evidence="8">
    <location>
        <begin position="1"/>
        <end position="26"/>
    </location>
</feature>
<dbReference type="PANTHER" id="PTHR42721:SF3">
    <property type="entry name" value="BETA-D-XYLOSIDASE 5-RELATED"/>
    <property type="match status" value="1"/>
</dbReference>
<feature type="domain" description="Fibronectin type III-like" evidence="9">
    <location>
        <begin position="705"/>
        <end position="777"/>
    </location>
</feature>
<evidence type="ECO:0000256" key="6">
    <source>
        <dbReference type="ARBA" id="ARBA00023180"/>
    </source>
</evidence>
<proteinExistence type="inferred from homology"/>
<dbReference type="PRINTS" id="PR00133">
    <property type="entry name" value="GLHYDRLASE3"/>
</dbReference>
<dbReference type="GO" id="GO:0031222">
    <property type="term" value="P:arabinan catabolic process"/>
    <property type="evidence" value="ECO:0007669"/>
    <property type="project" value="TreeGrafter"/>
</dbReference>
<dbReference type="InterPro" id="IPR001764">
    <property type="entry name" value="Glyco_hydro_3_N"/>
</dbReference>
<evidence type="ECO:0000313" key="10">
    <source>
        <dbReference type="EMBL" id="KAK9109706.1"/>
    </source>
</evidence>
<dbReference type="SUPFAM" id="SSF52279">
    <property type="entry name" value="Beta-D-glucan exohydrolase, C-terminal domain"/>
    <property type="match status" value="1"/>
</dbReference>
<dbReference type="SUPFAM" id="SSF51445">
    <property type="entry name" value="(Trans)glycosidases"/>
    <property type="match status" value="1"/>
</dbReference>
<dbReference type="InterPro" id="IPR017853">
    <property type="entry name" value="GH"/>
</dbReference>
<comment type="subcellular location">
    <subcellularLocation>
        <location evidence="1">Secreted</location>
    </subcellularLocation>
</comment>
<gene>
    <name evidence="10" type="ORF">Sjap_017766</name>
</gene>
<dbReference type="GO" id="GO:0046556">
    <property type="term" value="F:alpha-L-arabinofuranosidase activity"/>
    <property type="evidence" value="ECO:0007669"/>
    <property type="project" value="TreeGrafter"/>
</dbReference>
<dbReference type="InterPro" id="IPR036962">
    <property type="entry name" value="Glyco_hydro_3_N_sf"/>
</dbReference>
<evidence type="ECO:0000256" key="3">
    <source>
        <dbReference type="ARBA" id="ARBA00022525"/>
    </source>
</evidence>
<dbReference type="GO" id="GO:0045493">
    <property type="term" value="P:xylan catabolic process"/>
    <property type="evidence" value="ECO:0007669"/>
    <property type="project" value="InterPro"/>
</dbReference>
<dbReference type="GO" id="GO:0009044">
    <property type="term" value="F:xylan 1,4-beta-xylosidase activity"/>
    <property type="evidence" value="ECO:0007669"/>
    <property type="project" value="InterPro"/>
</dbReference>
<accession>A0AAP0NMD4</accession>
<reference evidence="10 11" key="1">
    <citation type="submission" date="2024-01" db="EMBL/GenBank/DDBJ databases">
        <title>Genome assemblies of Stephania.</title>
        <authorList>
            <person name="Yang L."/>
        </authorList>
    </citation>
    <scope>NUCLEOTIDE SEQUENCE [LARGE SCALE GENOMIC DNA]</scope>
    <source>
        <strain evidence="10">QJT</strain>
        <tissue evidence="10">Leaf</tissue>
    </source>
</reference>
<keyword evidence="11" id="KW-1185">Reference proteome</keyword>
<evidence type="ECO:0000256" key="1">
    <source>
        <dbReference type="ARBA" id="ARBA00004613"/>
    </source>
</evidence>
<evidence type="ECO:0000313" key="11">
    <source>
        <dbReference type="Proteomes" id="UP001417504"/>
    </source>
</evidence>
<evidence type="ECO:0000259" key="9">
    <source>
        <dbReference type="SMART" id="SM01217"/>
    </source>
</evidence>
<comment type="similarity">
    <text evidence="2">Belongs to the glycosyl hydrolase 3 family.</text>
</comment>
<dbReference type="Pfam" id="PF14310">
    <property type="entry name" value="Fn3-like"/>
    <property type="match status" value="1"/>
</dbReference>
<keyword evidence="7" id="KW-0326">Glycosidase</keyword>
<keyword evidence="6" id="KW-0325">Glycoprotein</keyword>
<evidence type="ECO:0000256" key="2">
    <source>
        <dbReference type="ARBA" id="ARBA00005336"/>
    </source>
</evidence>
<dbReference type="PANTHER" id="PTHR42721">
    <property type="entry name" value="SUGAR HYDROLASE-RELATED"/>
    <property type="match status" value="1"/>
</dbReference>
<dbReference type="Pfam" id="PF00933">
    <property type="entry name" value="Glyco_hydro_3"/>
    <property type="match status" value="1"/>
</dbReference>
<dbReference type="InterPro" id="IPR036881">
    <property type="entry name" value="Glyco_hydro_3_C_sf"/>
</dbReference>
<sequence>MKQHHLILSSILWITLLLVVIRPSISIPYACNKQVVDTAKLAFCDTSLSYQDRVKDLVSRLTLQEKVQQFVNKAAGVPRLGLPEYEWWNEALHGVSSNCPGVHFNATVPGATSFPAVILSAASFNDTLWYEIARVASTEGRAMYNVGLSGLTFWSPNINVYRDPRWGRGQETPGEDPFVASKYGVSYVRGLQDIDDRQEGNATINGRLKVSSCCKHYTAYDVENWLGVDRFHFDAKVTLQDLEDTFQPPFKSCVLEGHASSVMCSYNRVNGVPSCADRKLLKGIVREQWNLDGYIVSDCDSVEVYFDRINYTKTPEDAVALALNAGLDLNCGTFLSKHTENAVKQGKVLESQVDRALINNYVVLMRLGYFDGDPTQHPFGKLGPSEICTKDHQELAVEAARQGIVLLDNDGTLPLSPKTTKNLAVIGPSGNATQTMISNYAGVPCGYITPLQGLQKYTSVAFQPGCADVSCNDGSLIDSAAKAASTADAVVVVVGIDQSFEAEERDKVNLTLPGQQEKLVMEVINAATGPVILAVMSGGPIDVSFAKKERKVAAILWVGYPGQSGGEAMAQIIFGDHNPGGRLPFTWYPKEYTEQVPMTDMNMRADSSRNYPGRTYRFYTGPSLYEFGHGLSYTTFSKFVHTAPSSISVPLNPSPYADPHNILTTNTIKSAPNAQAINISKVNCEGLQFNIEVGVKNSGNVDGTDVVLVFWKPPYSDGVTGSPMKQLVGFERVKVEKGKVEFVIFTVDVCKHLSLADKEGMRNLLLGQHKFVIGSPTEHEVRHHLYLRVPEIEREDESLLSGF</sequence>
<dbReference type="Gene3D" id="3.40.50.1700">
    <property type="entry name" value="Glycoside hydrolase family 3 C-terminal domain"/>
    <property type="match status" value="1"/>
</dbReference>
<dbReference type="InterPro" id="IPR002772">
    <property type="entry name" value="Glyco_hydro_3_C"/>
</dbReference>
<keyword evidence="5" id="KW-0378">Hydrolase</keyword>
<dbReference type="Pfam" id="PF01915">
    <property type="entry name" value="Glyco_hydro_3_C"/>
    <property type="match status" value="1"/>
</dbReference>
<evidence type="ECO:0000256" key="8">
    <source>
        <dbReference type="SAM" id="SignalP"/>
    </source>
</evidence>
<dbReference type="EMBL" id="JBBNAE010000007">
    <property type="protein sequence ID" value="KAK9109706.1"/>
    <property type="molecule type" value="Genomic_DNA"/>
</dbReference>
<keyword evidence="3" id="KW-0964">Secreted</keyword>
<dbReference type="AlphaFoldDB" id="A0AAP0NMD4"/>
<evidence type="ECO:0000256" key="5">
    <source>
        <dbReference type="ARBA" id="ARBA00022801"/>
    </source>
</evidence>
<dbReference type="Gene3D" id="2.60.40.10">
    <property type="entry name" value="Immunoglobulins"/>
    <property type="match status" value="1"/>
</dbReference>
<dbReference type="FunFam" id="3.40.50.1700:FF:000001">
    <property type="entry name" value="probable beta-D-xylosidase 2"/>
    <property type="match status" value="1"/>
</dbReference>
<comment type="caution">
    <text evidence="10">The sequence shown here is derived from an EMBL/GenBank/DDBJ whole genome shotgun (WGS) entry which is preliminary data.</text>
</comment>
<name>A0AAP0NMD4_9MAGN</name>
<dbReference type="InterPro" id="IPR026891">
    <property type="entry name" value="Fn3-like"/>
</dbReference>
<feature type="chain" id="PRO_5042959054" description="Fibronectin type III-like domain-containing protein" evidence="8">
    <location>
        <begin position="27"/>
        <end position="803"/>
    </location>
</feature>